<dbReference type="EMBL" id="JACSQM010000008">
    <property type="protein sequence ID" value="MBD7965606.1"/>
    <property type="molecule type" value="Genomic_DNA"/>
</dbReference>
<keyword evidence="5" id="KW-1185">Reference proteome</keyword>
<dbReference type="Pfam" id="PF25166">
    <property type="entry name" value="CoiA_C"/>
    <property type="match status" value="1"/>
</dbReference>
<dbReference type="InterPro" id="IPR021176">
    <property type="entry name" value="Competence-induced_CoiA"/>
</dbReference>
<dbReference type="PIRSF" id="PIRSF007487">
    <property type="entry name" value="Competence-induced_CoiA_bac"/>
    <property type="match status" value="1"/>
</dbReference>
<evidence type="ECO:0000259" key="3">
    <source>
        <dbReference type="Pfam" id="PF25166"/>
    </source>
</evidence>
<dbReference type="InterPro" id="IPR010330">
    <property type="entry name" value="CoiA_nuc"/>
</dbReference>
<name>A0ABR8SQ86_9BACL</name>
<proteinExistence type="predicted"/>
<evidence type="ECO:0008006" key="6">
    <source>
        <dbReference type="Google" id="ProtNLM"/>
    </source>
</evidence>
<organism evidence="4 5">
    <name type="scientific">Fictibacillus norfolkensis</name>
    <dbReference type="NCBI Taxonomy" id="2762233"/>
    <lineage>
        <taxon>Bacteria</taxon>
        <taxon>Bacillati</taxon>
        <taxon>Bacillota</taxon>
        <taxon>Bacilli</taxon>
        <taxon>Bacillales</taxon>
        <taxon>Fictibacillaceae</taxon>
        <taxon>Fictibacillus</taxon>
    </lineage>
</organism>
<dbReference type="Pfam" id="PF25164">
    <property type="entry name" value="CoiA_N"/>
    <property type="match status" value="1"/>
</dbReference>
<protein>
    <recommendedName>
        <fullName evidence="6">Competence protein CoiA</fullName>
    </recommendedName>
</protein>
<dbReference type="InterPro" id="IPR057253">
    <property type="entry name" value="CoiA-like_N"/>
</dbReference>
<comment type="caution">
    <text evidence="4">The sequence shown here is derived from an EMBL/GenBank/DDBJ whole genome shotgun (WGS) entry which is preliminary data.</text>
</comment>
<feature type="domain" description="Competence protein CoiA nuclease-like" evidence="1">
    <location>
        <begin position="67"/>
        <end position="211"/>
    </location>
</feature>
<gene>
    <name evidence="4" type="ORF">H9648_16200</name>
</gene>
<evidence type="ECO:0000259" key="1">
    <source>
        <dbReference type="Pfam" id="PF06054"/>
    </source>
</evidence>
<feature type="domain" description="Competence protein CoiA C-terminal" evidence="3">
    <location>
        <begin position="236"/>
        <end position="379"/>
    </location>
</feature>
<dbReference type="Proteomes" id="UP000603641">
    <property type="component" value="Unassembled WGS sequence"/>
</dbReference>
<evidence type="ECO:0000313" key="4">
    <source>
        <dbReference type="EMBL" id="MBD7965606.1"/>
    </source>
</evidence>
<sequence length="390" mass="46526">MLVALFNDQYVDMVGEITKEEWYLKNKSGKLRCPVCQNKVIPKCGTKKTWHFAHHSFEECEGFHEGETDYHLLGKKGLYKWLTHVNEKTLLEYYIRDIKQRPDLFLQENQHVIEFQCATVTPEDLRKRISGYQSLNIASDWIFGMKRIKQKGPDLYYIQSSDLSAAKKDSNGQLYLNYYCPLKEQFFRLRNIIPLSQKKVAAHGYAFSKKKCCDVLWLSRTFLNLKTHNVNHNVLWKKQKYTWRTTAFKNTSPAVMYMKKVLYFNHHSLTLFPSVAGISTDDFYHIETSPYLWQTYMLFLIEKLPTSLFSTNFIEQEFQRLIQKRVLQIRDFPYLKESWRDAVENYLSFLVNHHLLEKVSEKTYRRIQYVHYPKTLDEAFKLDEIFSEKS</sequence>
<reference evidence="4 5" key="1">
    <citation type="submission" date="2020-08" db="EMBL/GenBank/DDBJ databases">
        <title>A Genomic Blueprint of the Chicken Gut Microbiome.</title>
        <authorList>
            <person name="Gilroy R."/>
            <person name="Ravi A."/>
            <person name="Getino M."/>
            <person name="Pursley I."/>
            <person name="Horton D.L."/>
            <person name="Alikhan N.-F."/>
            <person name="Baker D."/>
            <person name="Gharbi K."/>
            <person name="Hall N."/>
            <person name="Watson M."/>
            <person name="Adriaenssens E.M."/>
            <person name="Foster-Nyarko E."/>
            <person name="Jarju S."/>
            <person name="Secka A."/>
            <person name="Antonio M."/>
            <person name="Oren A."/>
            <person name="Chaudhuri R."/>
            <person name="La Ragione R.M."/>
            <person name="Hildebrand F."/>
            <person name="Pallen M.J."/>
        </authorList>
    </citation>
    <scope>NUCLEOTIDE SEQUENCE [LARGE SCALE GENOMIC DNA]</scope>
    <source>
        <strain evidence="4 5">Sa2CUA10</strain>
    </source>
</reference>
<dbReference type="Pfam" id="PF06054">
    <property type="entry name" value="CoiA_nuc"/>
    <property type="match status" value="1"/>
</dbReference>
<dbReference type="InterPro" id="IPR057252">
    <property type="entry name" value="CoiA_C"/>
</dbReference>
<evidence type="ECO:0000259" key="2">
    <source>
        <dbReference type="Pfam" id="PF25164"/>
    </source>
</evidence>
<accession>A0ABR8SQ86</accession>
<dbReference type="RefSeq" id="WP_191754862.1">
    <property type="nucleotide sequence ID" value="NZ_JACSQM010000008.1"/>
</dbReference>
<feature type="domain" description="Competence protein CoiA-like N-terminal" evidence="2">
    <location>
        <begin position="18"/>
        <end position="61"/>
    </location>
</feature>
<evidence type="ECO:0000313" key="5">
    <source>
        <dbReference type="Proteomes" id="UP000603641"/>
    </source>
</evidence>